<organism evidence="1 2">
    <name type="scientific">Holotrichia oblita</name>
    <name type="common">Chafer beetle</name>
    <dbReference type="NCBI Taxonomy" id="644536"/>
    <lineage>
        <taxon>Eukaryota</taxon>
        <taxon>Metazoa</taxon>
        <taxon>Ecdysozoa</taxon>
        <taxon>Arthropoda</taxon>
        <taxon>Hexapoda</taxon>
        <taxon>Insecta</taxon>
        <taxon>Pterygota</taxon>
        <taxon>Neoptera</taxon>
        <taxon>Endopterygota</taxon>
        <taxon>Coleoptera</taxon>
        <taxon>Polyphaga</taxon>
        <taxon>Scarabaeiformia</taxon>
        <taxon>Scarabaeidae</taxon>
        <taxon>Melolonthinae</taxon>
        <taxon>Holotrichia</taxon>
    </lineage>
</organism>
<sequence>MKESVLEQHSLKRAPMNELENRFCKEETSRNDCSEEVYCTTYCEAMNRNFKFLNKTLDLGQNIYMGMQNATNSDPQLQPDGNSIGMLIECLLIQTGQNGGVNELRKHIVTINSCNHIVTGSNNLPTGKTAKSVFTRYDFQIPKVLNKCMDIDDQLNRGFDQYFCIDKDEGEDVCFVARALHTPSGRTLEIYSNQYAVRFTTANSLDGKTSSLLKNVSISGDNTYEQLFADNNDYDSNQNEKLLYLVEVYETLKDFAIVT</sequence>
<gene>
    <name evidence="1" type="ORF">MML48_5g00013593</name>
</gene>
<dbReference type="EMBL" id="CM043019">
    <property type="protein sequence ID" value="KAI4461255.1"/>
    <property type="molecule type" value="Genomic_DNA"/>
</dbReference>
<proteinExistence type="predicted"/>
<name>A0ACB9T360_HOLOL</name>
<reference evidence="1" key="1">
    <citation type="submission" date="2022-04" db="EMBL/GenBank/DDBJ databases">
        <title>Chromosome-scale genome assembly of Holotrichia oblita Faldermann.</title>
        <authorList>
            <person name="Rongchong L."/>
        </authorList>
    </citation>
    <scope>NUCLEOTIDE SEQUENCE</scope>
    <source>
        <strain evidence="1">81SQS9</strain>
    </source>
</reference>
<keyword evidence="2" id="KW-1185">Reference proteome</keyword>
<comment type="caution">
    <text evidence="1">The sequence shown here is derived from an EMBL/GenBank/DDBJ whole genome shotgun (WGS) entry which is preliminary data.</text>
</comment>
<accession>A0ACB9T360</accession>
<protein>
    <submittedName>
        <fullName evidence="1">Aldose-1-epimerase</fullName>
    </submittedName>
</protein>
<evidence type="ECO:0000313" key="2">
    <source>
        <dbReference type="Proteomes" id="UP001056778"/>
    </source>
</evidence>
<evidence type="ECO:0000313" key="1">
    <source>
        <dbReference type="EMBL" id="KAI4461255.1"/>
    </source>
</evidence>
<dbReference type="Proteomes" id="UP001056778">
    <property type="component" value="Chromosome 5"/>
</dbReference>